<keyword evidence="1" id="KW-0812">Transmembrane</keyword>
<keyword evidence="1" id="KW-1133">Transmembrane helix</keyword>
<comment type="caution">
    <text evidence="2">The sequence shown here is derived from an EMBL/GenBank/DDBJ whole genome shotgun (WGS) entry which is preliminary data.</text>
</comment>
<proteinExistence type="predicted"/>
<sequence>MFVVAVVIAALAQLVVGFFYMASGLMAPLWAIVLLGVWWLLLTYIGVRLVQRRSYLVLLVPVVAVATWFGVMTFGEAVLGWTP</sequence>
<accession>A0A0A6VWX8</accession>
<dbReference type="Proteomes" id="UP000030466">
    <property type="component" value="Unassembled WGS sequence"/>
</dbReference>
<feature type="transmembrane region" description="Helical" evidence="1">
    <location>
        <begin position="54"/>
        <end position="75"/>
    </location>
</feature>
<organism evidence="2 3">
    <name type="scientific">Kocuria rosea subsp. polaris</name>
    <dbReference type="NCBI Taxonomy" id="136273"/>
    <lineage>
        <taxon>Bacteria</taxon>
        <taxon>Bacillati</taxon>
        <taxon>Actinomycetota</taxon>
        <taxon>Actinomycetes</taxon>
        <taxon>Micrococcales</taxon>
        <taxon>Micrococcaceae</taxon>
        <taxon>Kocuria</taxon>
    </lineage>
</organism>
<name>A0A0A6VWX8_KOCRO</name>
<dbReference type="EMBL" id="JSUH01000001">
    <property type="protein sequence ID" value="KHD99091.1"/>
    <property type="molecule type" value="Genomic_DNA"/>
</dbReference>
<keyword evidence="3" id="KW-1185">Reference proteome</keyword>
<evidence type="ECO:0000313" key="2">
    <source>
        <dbReference type="EMBL" id="KHD99091.1"/>
    </source>
</evidence>
<evidence type="ECO:0000313" key="3">
    <source>
        <dbReference type="Proteomes" id="UP000030466"/>
    </source>
</evidence>
<feature type="transmembrane region" description="Helical" evidence="1">
    <location>
        <begin position="27"/>
        <end position="47"/>
    </location>
</feature>
<reference evidence="2 3" key="1">
    <citation type="journal article" date="2003" name="Int. J. Syst. Evol. Microbiol.">
        <title>Kocuria polaris sp. nov., an orange-pigmented psychrophilic bacterium isolated from an Antarctic cyanobacterial mat sample.</title>
        <authorList>
            <person name="Reddy G.S."/>
            <person name="Prakash J.S."/>
            <person name="Prabahar V."/>
            <person name="Matsumoto G.I."/>
            <person name="Stackebrandt E."/>
            <person name="Shivaji S."/>
        </authorList>
    </citation>
    <scope>NUCLEOTIDE SEQUENCE [LARGE SCALE GENOMIC DNA]</scope>
    <source>
        <strain evidence="2 3">CMS 76or</strain>
    </source>
</reference>
<keyword evidence="1" id="KW-0472">Membrane</keyword>
<protein>
    <submittedName>
        <fullName evidence="2">Uncharacterized protein</fullName>
    </submittedName>
</protein>
<gene>
    <name evidence="2" type="ORF">GY22_01915</name>
</gene>
<dbReference type="AlphaFoldDB" id="A0A0A6VWX8"/>
<evidence type="ECO:0000256" key="1">
    <source>
        <dbReference type="SAM" id="Phobius"/>
    </source>
</evidence>